<reference evidence="1 2" key="1">
    <citation type="submission" date="2018-04" db="EMBL/GenBank/DDBJ databases">
        <title>Active sludge and wastewater microbial communities from Klosterneuburg, Austria.</title>
        <authorList>
            <person name="Wagner M."/>
        </authorList>
    </citation>
    <scope>NUCLEOTIDE SEQUENCE [LARGE SCALE GENOMIC DNA]</scope>
    <source>
        <strain evidence="1 2">Nm4</strain>
    </source>
</reference>
<dbReference type="EMBL" id="QAOL01000010">
    <property type="protein sequence ID" value="PTQ86486.1"/>
    <property type="molecule type" value="Genomic_DNA"/>
</dbReference>
<proteinExistence type="predicted"/>
<gene>
    <name evidence="1" type="ORF">C8R28_101062</name>
</gene>
<comment type="caution">
    <text evidence="1">The sequence shown here is derived from an EMBL/GenBank/DDBJ whole genome shotgun (WGS) entry which is preliminary data.</text>
</comment>
<dbReference type="AlphaFoldDB" id="A0A2T5IRN9"/>
<sequence>MAAANGNKYVVGKVRPRKVNIEDLEAFADDMLEWITEKLEDLISLVTETIERHKLAADELPPLKEYLIDVPTVQGYSKECGVAYRTLKKYCDKKEVFCRRMTSARKSKQDTSQFNRAGCIYTPIFPDAVKNESKSDFWIL</sequence>
<accession>A0A2T5IRN9</accession>
<evidence type="ECO:0000313" key="1">
    <source>
        <dbReference type="EMBL" id="PTQ86486.1"/>
    </source>
</evidence>
<dbReference type="Proteomes" id="UP000244110">
    <property type="component" value="Unassembled WGS sequence"/>
</dbReference>
<evidence type="ECO:0000313" key="2">
    <source>
        <dbReference type="Proteomes" id="UP000244110"/>
    </source>
</evidence>
<name>A0A2T5IRN9_9PROT</name>
<organism evidence="1 2">
    <name type="scientific">Nitrosomonas ureae</name>
    <dbReference type="NCBI Taxonomy" id="44577"/>
    <lineage>
        <taxon>Bacteria</taxon>
        <taxon>Pseudomonadati</taxon>
        <taxon>Pseudomonadota</taxon>
        <taxon>Betaproteobacteria</taxon>
        <taxon>Nitrosomonadales</taxon>
        <taxon>Nitrosomonadaceae</taxon>
        <taxon>Nitrosomonas</taxon>
    </lineage>
</organism>
<protein>
    <submittedName>
        <fullName evidence="1">Uncharacterized protein</fullName>
    </submittedName>
</protein>